<evidence type="ECO:0000256" key="7">
    <source>
        <dbReference type="ARBA" id="ARBA00022884"/>
    </source>
</evidence>
<dbReference type="SUPFAM" id="SSF54928">
    <property type="entry name" value="RNA-binding domain, RBD"/>
    <property type="match status" value="1"/>
</dbReference>
<dbReference type="InterPro" id="IPR012677">
    <property type="entry name" value="Nucleotide-bd_a/b_plait_sf"/>
</dbReference>
<keyword evidence="3" id="KW-0963">Cytoplasm</keyword>
<keyword evidence="5" id="KW-0810">Translation regulation</keyword>
<accession>A0A0V1L5L4</accession>
<evidence type="ECO:0000313" key="12">
    <source>
        <dbReference type="EMBL" id="KRZ54661.1"/>
    </source>
</evidence>
<feature type="transmembrane region" description="Helical" evidence="10">
    <location>
        <begin position="95"/>
        <end position="118"/>
    </location>
</feature>
<feature type="compositionally biased region" description="Low complexity" evidence="9">
    <location>
        <begin position="374"/>
        <end position="391"/>
    </location>
</feature>
<keyword evidence="10" id="KW-1133">Transmembrane helix</keyword>
<comment type="caution">
    <text evidence="12">The sequence shown here is derived from an EMBL/GenBank/DDBJ whole genome shotgun (WGS) entry which is preliminary data.</text>
</comment>
<evidence type="ECO:0000256" key="5">
    <source>
        <dbReference type="ARBA" id="ARBA00022845"/>
    </source>
</evidence>
<feature type="compositionally biased region" description="Pro residues" evidence="9">
    <location>
        <begin position="659"/>
        <end position="670"/>
    </location>
</feature>
<evidence type="ECO:0000256" key="3">
    <source>
        <dbReference type="ARBA" id="ARBA00022490"/>
    </source>
</evidence>
<dbReference type="EMBL" id="JYDW01000132">
    <property type="protein sequence ID" value="KRZ54661.1"/>
    <property type="molecule type" value="Genomic_DNA"/>
</dbReference>
<keyword evidence="6" id="KW-0744">Spermatogenesis</keyword>
<evidence type="ECO:0000313" key="13">
    <source>
        <dbReference type="Proteomes" id="UP000054721"/>
    </source>
</evidence>
<dbReference type="OrthoDB" id="762982at2759"/>
<dbReference type="GO" id="GO:0051321">
    <property type="term" value="P:meiotic cell cycle"/>
    <property type="evidence" value="ECO:0007669"/>
    <property type="project" value="UniProtKB-ARBA"/>
</dbReference>
<feature type="region of interest" description="Disordered" evidence="9">
    <location>
        <begin position="172"/>
        <end position="191"/>
    </location>
</feature>
<evidence type="ECO:0000256" key="2">
    <source>
        <dbReference type="ARBA" id="ARBA00022473"/>
    </source>
</evidence>
<dbReference type="GO" id="GO:0070935">
    <property type="term" value="P:3'-UTR-mediated mRNA stabilization"/>
    <property type="evidence" value="ECO:0007669"/>
    <property type="project" value="TreeGrafter"/>
</dbReference>
<keyword evidence="2" id="KW-0217">Developmental protein</keyword>
<proteinExistence type="predicted"/>
<evidence type="ECO:0000259" key="11">
    <source>
        <dbReference type="PROSITE" id="PS50102"/>
    </source>
</evidence>
<dbReference type="GO" id="GO:0007283">
    <property type="term" value="P:spermatogenesis"/>
    <property type="evidence" value="ECO:0007669"/>
    <property type="project" value="UniProtKB-KW"/>
</dbReference>
<dbReference type="Proteomes" id="UP000054721">
    <property type="component" value="Unassembled WGS sequence"/>
</dbReference>
<feature type="region of interest" description="Disordered" evidence="9">
    <location>
        <begin position="374"/>
        <end position="402"/>
    </location>
</feature>
<evidence type="ECO:0000256" key="10">
    <source>
        <dbReference type="SAM" id="Phobius"/>
    </source>
</evidence>
<feature type="domain" description="RRM" evidence="11">
    <location>
        <begin position="203"/>
        <end position="280"/>
    </location>
</feature>
<dbReference type="GO" id="GO:0008494">
    <property type="term" value="F:translation activator activity"/>
    <property type="evidence" value="ECO:0007669"/>
    <property type="project" value="TreeGrafter"/>
</dbReference>
<dbReference type="GO" id="GO:0045948">
    <property type="term" value="P:positive regulation of translational initiation"/>
    <property type="evidence" value="ECO:0007669"/>
    <property type="project" value="TreeGrafter"/>
</dbReference>
<dbReference type="InterPro" id="IPR034988">
    <property type="entry name" value="DAZ_BOULE_RRM"/>
</dbReference>
<evidence type="ECO:0000256" key="8">
    <source>
        <dbReference type="PROSITE-ProRule" id="PRU00176"/>
    </source>
</evidence>
<dbReference type="GO" id="GO:0003730">
    <property type="term" value="F:mRNA 3'-UTR binding"/>
    <property type="evidence" value="ECO:0007669"/>
    <property type="project" value="TreeGrafter"/>
</dbReference>
<evidence type="ECO:0000256" key="6">
    <source>
        <dbReference type="ARBA" id="ARBA00022871"/>
    </source>
</evidence>
<evidence type="ECO:0000256" key="4">
    <source>
        <dbReference type="ARBA" id="ARBA00022782"/>
    </source>
</evidence>
<sequence length="670" mass="74039">MWFVHSTKSTEAEICFTLDNSTGDFTDDWLFKISAFCTIPPMPYNPTIYFMHYMFFYILRDFYAALDCASMKADILHFQTLWIGQPALCAARPELIIHITAHYSILLLLFGHFHFFLYSLPCPAPILLGFFTSQLIFQLHTQFPFWENDKKKQLSSTYKSYHEAQLKMSNFAPNSPDSGRDTSSHSPAVTTVSTPRVGTLIPNRIFVGGFPPATVEHDLRAFFDKCGTVKDVKIIRDQTGISKGYGFVTFETDEEAKSLIEKAEPFEFKGRHLNIGAAVRKSSNQFKTYDIVPQGAVLCSYGMPYALQNGITLLASPDAYAVAQPIQHSVQYPFVFPHGLQPMLYPSVPIGTANNQTSNATQITIASPHAANQQQTQHCVAQQVQQSNSNQGSPSKKTPAPLQLQPNMVSLNNVVNTLPANLGNLTLGTQINPQAQYRFAAPAVAPPLTHYIYPNSVAYQNVVQEIPSYPATIPANAYVHQEFTEIMQKQIAPTVIGVLIPLEQQCDQCTVNTTENNCCTVNHSADCIPENSCCEDWQDNAVDFAELRSLIPRNCFSLPCSPAIKNSLEGIISNLHGKTIEGGRNARYGSPRKQTTYTNHGNVISSGSPRFSNTTPPKSGYRYTGKSGGNGYHKMVTCAGCEYDPNKADVKQPPGSVVTPPPTPIAPEYK</sequence>
<dbReference type="PROSITE" id="PS50102">
    <property type="entry name" value="RRM"/>
    <property type="match status" value="1"/>
</dbReference>
<dbReference type="SMART" id="SM00360">
    <property type="entry name" value="RRM"/>
    <property type="match status" value="1"/>
</dbReference>
<dbReference type="CDD" id="cd12412">
    <property type="entry name" value="RRM_DAZL_BOULE"/>
    <property type="match status" value="1"/>
</dbReference>
<dbReference type="PANTHER" id="PTHR11176:SF57">
    <property type="entry name" value="PROTEIN BOULE"/>
    <property type="match status" value="1"/>
</dbReference>
<name>A0A0V1L5L4_9BILA</name>
<keyword evidence="10" id="KW-0812">Transmembrane</keyword>
<dbReference type="InterPro" id="IPR035979">
    <property type="entry name" value="RBD_domain_sf"/>
</dbReference>
<reference evidence="12 13" key="1">
    <citation type="submission" date="2015-05" db="EMBL/GenBank/DDBJ databases">
        <title>Evolution of Trichinella species and genotypes.</title>
        <authorList>
            <person name="Korhonen P.K."/>
            <person name="Edoardo P."/>
            <person name="Giuseppe L.R."/>
            <person name="Gasser R.B."/>
        </authorList>
    </citation>
    <scope>NUCLEOTIDE SEQUENCE [LARGE SCALE GENOMIC DNA]</scope>
    <source>
        <strain evidence="12">ISS10</strain>
    </source>
</reference>
<dbReference type="Pfam" id="PF00076">
    <property type="entry name" value="RRM_1"/>
    <property type="match status" value="1"/>
</dbReference>
<organism evidence="12 13">
    <name type="scientific">Trichinella nativa</name>
    <dbReference type="NCBI Taxonomy" id="6335"/>
    <lineage>
        <taxon>Eukaryota</taxon>
        <taxon>Metazoa</taxon>
        <taxon>Ecdysozoa</taxon>
        <taxon>Nematoda</taxon>
        <taxon>Enoplea</taxon>
        <taxon>Dorylaimia</taxon>
        <taxon>Trichinellida</taxon>
        <taxon>Trichinellidae</taxon>
        <taxon>Trichinella</taxon>
    </lineage>
</organism>
<dbReference type="STRING" id="6335.A0A0V1L5L4"/>
<evidence type="ECO:0000256" key="1">
    <source>
        <dbReference type="ARBA" id="ARBA00004496"/>
    </source>
</evidence>
<dbReference type="AlphaFoldDB" id="A0A0V1L5L4"/>
<feature type="region of interest" description="Disordered" evidence="9">
    <location>
        <begin position="646"/>
        <end position="670"/>
    </location>
</feature>
<gene>
    <name evidence="12" type="primary">BOLL</name>
    <name evidence="12" type="ORF">T02_6064</name>
</gene>
<comment type="subcellular location">
    <subcellularLocation>
        <location evidence="1">Cytoplasm</location>
    </subcellularLocation>
</comment>
<keyword evidence="13" id="KW-1185">Reference proteome</keyword>
<dbReference type="GO" id="GO:0030154">
    <property type="term" value="P:cell differentiation"/>
    <property type="evidence" value="ECO:0007669"/>
    <property type="project" value="UniProtKB-KW"/>
</dbReference>
<dbReference type="GO" id="GO:0005737">
    <property type="term" value="C:cytoplasm"/>
    <property type="evidence" value="ECO:0007669"/>
    <property type="project" value="UniProtKB-SubCell"/>
</dbReference>
<keyword evidence="10" id="KW-0472">Membrane</keyword>
<dbReference type="Gene3D" id="3.30.70.330">
    <property type="match status" value="1"/>
</dbReference>
<evidence type="ECO:0000256" key="9">
    <source>
        <dbReference type="SAM" id="MobiDB-lite"/>
    </source>
</evidence>
<dbReference type="PANTHER" id="PTHR11176">
    <property type="entry name" value="BOULE-RELATED"/>
    <property type="match status" value="1"/>
</dbReference>
<protein>
    <submittedName>
        <fullName evidence="12">Protein boule-like</fullName>
    </submittedName>
</protein>
<dbReference type="FunFam" id="3.30.70.330:FF:000167">
    <property type="entry name" value="protein boule-like isoform X1"/>
    <property type="match status" value="1"/>
</dbReference>
<dbReference type="InterPro" id="IPR000504">
    <property type="entry name" value="RRM_dom"/>
</dbReference>
<keyword evidence="4" id="KW-0221">Differentiation</keyword>
<keyword evidence="7 8" id="KW-0694">RNA-binding</keyword>